<reference evidence="1 2" key="1">
    <citation type="submission" date="2017-07" db="EMBL/GenBank/DDBJ databases">
        <title>Isolation and whole genome analysis of endospore-forming bacteria from heroin.</title>
        <authorList>
            <person name="Kalinowski J."/>
            <person name="Ahrens B."/>
            <person name="Al-Dilaimi A."/>
            <person name="Winkler A."/>
            <person name="Wibberg D."/>
            <person name="Schleenbecker U."/>
            <person name="Ruckert C."/>
            <person name="Wolfel R."/>
            <person name="Grass G."/>
        </authorList>
    </citation>
    <scope>NUCLEOTIDE SEQUENCE [LARGE SCALE GENOMIC DNA]</scope>
    <source>
        <strain evidence="1 2">7523-2</strain>
    </source>
</reference>
<organism evidence="1 2">
    <name type="scientific">Shouchella clausii</name>
    <name type="common">Alkalihalobacillus clausii</name>
    <dbReference type="NCBI Taxonomy" id="79880"/>
    <lineage>
        <taxon>Bacteria</taxon>
        <taxon>Bacillati</taxon>
        <taxon>Bacillota</taxon>
        <taxon>Bacilli</taxon>
        <taxon>Bacillales</taxon>
        <taxon>Bacillaceae</taxon>
        <taxon>Shouchella</taxon>
    </lineage>
</organism>
<accession>A0A268RV82</accession>
<dbReference type="Proteomes" id="UP000216133">
    <property type="component" value="Unassembled WGS sequence"/>
</dbReference>
<dbReference type="AlphaFoldDB" id="A0A268RV82"/>
<name>A0A268RV82_SHOCL</name>
<comment type="caution">
    <text evidence="1">The sequence shown here is derived from an EMBL/GenBank/DDBJ whole genome shotgun (WGS) entry which is preliminary data.</text>
</comment>
<dbReference type="EMBL" id="NPBS01000123">
    <property type="protein sequence ID" value="PAF24159.1"/>
    <property type="molecule type" value="Genomic_DNA"/>
</dbReference>
<evidence type="ECO:0000313" key="1">
    <source>
        <dbReference type="EMBL" id="PAF24159.1"/>
    </source>
</evidence>
<evidence type="ECO:0000313" key="2">
    <source>
        <dbReference type="Proteomes" id="UP000216133"/>
    </source>
</evidence>
<sequence length="126" mass="14458">MVNLLSLFVDKIAQSKKLTTSRHSDVGFLLFLSKFLDRKRKNEEGFILAIHECFCRLLSLDFKNKGGSKRKFCKRRENENDKSRKWVLNMKSMNENGSMSMLAVVVAPLCLSGACKQGNQGRLQWI</sequence>
<proteinExistence type="predicted"/>
<gene>
    <name evidence="1" type="ORF">CHH61_20265</name>
</gene>
<protein>
    <submittedName>
        <fullName evidence="1">Uncharacterized protein</fullName>
    </submittedName>
</protein>